<dbReference type="PANTHER" id="PTHR36844">
    <property type="entry name" value="PROTEASE PRSW"/>
    <property type="match status" value="1"/>
</dbReference>
<comment type="caution">
    <text evidence="2">The sequence shown here is derived from an EMBL/GenBank/DDBJ whole genome shotgun (WGS) entry which is preliminary data.</text>
</comment>
<sequence length="261" mass="28978">MTIDLLMTPGALFLALLGGILPATFWLWFWLKEDRLHPEPRGLLILSFLVGMIAAALAFPLESSVYDLARNTYHLADGDYRILFLWAVTEELLKFVGIYVVALRTKYFDEPIDAVIYFITIALGFAALENAMFLFNPLGQGDTLSAITLSNLRFIGATLLHVAASGLVGIAFALTFYQRRTVRLTAVCVALLGAFALHTLFNFSIIASEGTLLYEVFIVLWILIIGILLICEKIKRLALRSHVEHPHTGIVISIPPKNISL</sequence>
<dbReference type="InterPro" id="IPR026898">
    <property type="entry name" value="PrsW"/>
</dbReference>
<feature type="transmembrane region" description="Helical" evidence="1">
    <location>
        <begin position="43"/>
        <end position="61"/>
    </location>
</feature>
<feature type="transmembrane region" description="Helical" evidence="1">
    <location>
        <begin position="81"/>
        <end position="102"/>
    </location>
</feature>
<dbReference type="EMBL" id="MHLP01000007">
    <property type="protein sequence ID" value="OGZ13417.1"/>
    <property type="molecule type" value="Genomic_DNA"/>
</dbReference>
<dbReference type="STRING" id="1798665.A2942_01045"/>
<organism evidence="2 3">
    <name type="scientific">Candidatus Lloydbacteria bacterium RIFCSPLOWO2_01_FULL_50_20</name>
    <dbReference type="NCBI Taxonomy" id="1798665"/>
    <lineage>
        <taxon>Bacteria</taxon>
        <taxon>Candidatus Lloydiibacteriota</taxon>
    </lineage>
</organism>
<reference evidence="2 3" key="1">
    <citation type="journal article" date="2016" name="Nat. Commun.">
        <title>Thousands of microbial genomes shed light on interconnected biogeochemical processes in an aquifer system.</title>
        <authorList>
            <person name="Anantharaman K."/>
            <person name="Brown C.T."/>
            <person name="Hug L.A."/>
            <person name="Sharon I."/>
            <person name="Castelle C.J."/>
            <person name="Probst A.J."/>
            <person name="Thomas B.C."/>
            <person name="Singh A."/>
            <person name="Wilkins M.J."/>
            <person name="Karaoz U."/>
            <person name="Brodie E.L."/>
            <person name="Williams K.H."/>
            <person name="Hubbard S.S."/>
            <person name="Banfield J.F."/>
        </authorList>
    </citation>
    <scope>NUCLEOTIDE SEQUENCE [LARGE SCALE GENOMIC DNA]</scope>
</reference>
<proteinExistence type="predicted"/>
<gene>
    <name evidence="2" type="ORF">A2942_01045</name>
</gene>
<evidence type="ECO:0008006" key="4">
    <source>
        <dbReference type="Google" id="ProtNLM"/>
    </source>
</evidence>
<evidence type="ECO:0000256" key="1">
    <source>
        <dbReference type="SAM" id="Phobius"/>
    </source>
</evidence>
<evidence type="ECO:0000313" key="2">
    <source>
        <dbReference type="EMBL" id="OGZ13417.1"/>
    </source>
</evidence>
<protein>
    <recommendedName>
        <fullName evidence="4">Protease PrsW</fullName>
    </recommendedName>
</protein>
<feature type="transmembrane region" description="Helical" evidence="1">
    <location>
        <begin position="184"/>
        <end position="206"/>
    </location>
</feature>
<accession>A0A1G2DID7</accession>
<dbReference type="GO" id="GO:0008233">
    <property type="term" value="F:peptidase activity"/>
    <property type="evidence" value="ECO:0007669"/>
    <property type="project" value="InterPro"/>
</dbReference>
<evidence type="ECO:0000313" key="3">
    <source>
        <dbReference type="Proteomes" id="UP000178534"/>
    </source>
</evidence>
<keyword evidence="1" id="KW-0472">Membrane</keyword>
<feature type="transmembrane region" description="Helical" evidence="1">
    <location>
        <begin position="212"/>
        <end position="231"/>
    </location>
</feature>
<dbReference type="AlphaFoldDB" id="A0A1G2DID7"/>
<feature type="transmembrane region" description="Helical" evidence="1">
    <location>
        <begin position="155"/>
        <end position="177"/>
    </location>
</feature>
<name>A0A1G2DID7_9BACT</name>
<dbReference type="PANTHER" id="PTHR36844:SF1">
    <property type="entry name" value="PROTEASE PRSW"/>
    <property type="match status" value="1"/>
</dbReference>
<keyword evidence="1" id="KW-1133">Transmembrane helix</keyword>
<feature type="transmembrane region" description="Helical" evidence="1">
    <location>
        <begin position="114"/>
        <end position="135"/>
    </location>
</feature>
<feature type="transmembrane region" description="Helical" evidence="1">
    <location>
        <begin position="12"/>
        <end position="31"/>
    </location>
</feature>
<dbReference type="Proteomes" id="UP000178534">
    <property type="component" value="Unassembled WGS sequence"/>
</dbReference>
<dbReference type="Pfam" id="PF13367">
    <property type="entry name" value="PrsW-protease"/>
    <property type="match status" value="1"/>
</dbReference>
<keyword evidence="1" id="KW-0812">Transmembrane</keyword>